<evidence type="ECO:0000256" key="6">
    <source>
        <dbReference type="ARBA" id="ARBA00023136"/>
    </source>
</evidence>
<feature type="transmembrane region" description="Helical" evidence="7">
    <location>
        <begin position="88"/>
        <end position="108"/>
    </location>
</feature>
<dbReference type="PANTHER" id="PTHR43495">
    <property type="entry name" value="GABA PERMEASE"/>
    <property type="match status" value="1"/>
</dbReference>
<feature type="transmembrane region" description="Helical" evidence="7">
    <location>
        <begin position="284"/>
        <end position="311"/>
    </location>
</feature>
<evidence type="ECO:0000256" key="1">
    <source>
        <dbReference type="ARBA" id="ARBA00004651"/>
    </source>
</evidence>
<evidence type="ECO:0000256" key="5">
    <source>
        <dbReference type="ARBA" id="ARBA00022989"/>
    </source>
</evidence>
<dbReference type="Gene3D" id="1.20.1740.10">
    <property type="entry name" value="Amino acid/polyamine transporter I"/>
    <property type="match status" value="1"/>
</dbReference>
<evidence type="ECO:0000313" key="10">
    <source>
        <dbReference type="Proteomes" id="UP001291930"/>
    </source>
</evidence>
<evidence type="ECO:0000256" key="2">
    <source>
        <dbReference type="ARBA" id="ARBA00022448"/>
    </source>
</evidence>
<feature type="transmembrane region" description="Helical" evidence="7">
    <location>
        <begin position="21"/>
        <end position="42"/>
    </location>
</feature>
<dbReference type="EMBL" id="JAXOVW010000171">
    <property type="protein sequence ID" value="MDZ5610527.1"/>
    <property type="molecule type" value="Genomic_DNA"/>
</dbReference>
<feature type="transmembrane region" description="Helical" evidence="7">
    <location>
        <begin position="204"/>
        <end position="228"/>
    </location>
</feature>
<reference evidence="10" key="1">
    <citation type="submission" date="2023-11" db="EMBL/GenBank/DDBJ databases">
        <title>Genome Sequence of Bacillus pseudomycoides stain BUPM19.</title>
        <authorList>
            <person name="Farhat A."/>
        </authorList>
    </citation>
    <scope>NUCLEOTIDE SEQUENCE [LARGE SCALE GENOMIC DNA]</scope>
    <source>
        <strain evidence="10">BUPM19</strain>
    </source>
</reference>
<feature type="transmembrane region" description="Helical" evidence="7">
    <location>
        <begin position="240"/>
        <end position="264"/>
    </location>
</feature>
<dbReference type="PIRSF" id="PIRSF006060">
    <property type="entry name" value="AA_transporter"/>
    <property type="match status" value="1"/>
</dbReference>
<protein>
    <submittedName>
        <fullName evidence="9">Amino acid permease</fullName>
    </submittedName>
</protein>
<comment type="subcellular location">
    <subcellularLocation>
        <location evidence="1">Cell membrane</location>
        <topology evidence="1">Multi-pass membrane protein</topology>
    </subcellularLocation>
</comment>
<comment type="caution">
    <text evidence="9">The sequence shown here is derived from an EMBL/GenBank/DDBJ whole genome shotgun (WGS) entry which is preliminary data.</text>
</comment>
<name>A0ABU5K5J7_9BACI</name>
<dbReference type="Proteomes" id="UP001291930">
    <property type="component" value="Unassembled WGS sequence"/>
</dbReference>
<organism evidence="9 10">
    <name type="scientific">Bacillus bingmayongensis</name>
    <dbReference type="NCBI Taxonomy" id="1150157"/>
    <lineage>
        <taxon>Bacteria</taxon>
        <taxon>Bacillati</taxon>
        <taxon>Bacillota</taxon>
        <taxon>Bacilli</taxon>
        <taxon>Bacillales</taxon>
        <taxon>Bacillaceae</taxon>
        <taxon>Bacillus</taxon>
    </lineage>
</organism>
<keyword evidence="10" id="KW-1185">Reference proteome</keyword>
<evidence type="ECO:0000256" key="4">
    <source>
        <dbReference type="ARBA" id="ARBA00022970"/>
    </source>
</evidence>
<evidence type="ECO:0000256" key="7">
    <source>
        <dbReference type="SAM" id="Phobius"/>
    </source>
</evidence>
<keyword evidence="2" id="KW-0813">Transport</keyword>
<feature type="transmembrane region" description="Helical" evidence="7">
    <location>
        <begin position="48"/>
        <end position="67"/>
    </location>
</feature>
<dbReference type="RefSeq" id="WP_374219724.1">
    <property type="nucleotide sequence ID" value="NZ_JAXOVW010000171.1"/>
</dbReference>
<proteinExistence type="predicted"/>
<accession>A0ABU5K5J7</accession>
<feature type="domain" description="Amino acid permease/ SLC12A" evidence="8">
    <location>
        <begin position="21"/>
        <end position="393"/>
    </location>
</feature>
<feature type="transmembrane region" description="Helical" evidence="7">
    <location>
        <begin position="332"/>
        <end position="355"/>
    </location>
</feature>
<dbReference type="InterPro" id="IPR004841">
    <property type="entry name" value="AA-permease/SLC12A_dom"/>
</dbReference>
<evidence type="ECO:0000259" key="8">
    <source>
        <dbReference type="Pfam" id="PF00324"/>
    </source>
</evidence>
<feature type="transmembrane region" description="Helical" evidence="7">
    <location>
        <begin position="162"/>
        <end position="184"/>
    </location>
</feature>
<feature type="transmembrane region" description="Helical" evidence="7">
    <location>
        <begin position="417"/>
        <end position="440"/>
    </location>
</feature>
<feature type="transmembrane region" description="Helical" evidence="7">
    <location>
        <begin position="128"/>
        <end position="150"/>
    </location>
</feature>
<keyword evidence="6 7" id="KW-0472">Membrane</keyword>
<feature type="transmembrane region" description="Helical" evidence="7">
    <location>
        <begin position="361"/>
        <end position="381"/>
    </location>
</feature>
<keyword evidence="3 7" id="KW-0812">Transmembrane</keyword>
<dbReference type="Pfam" id="PF00324">
    <property type="entry name" value="AA_permease"/>
    <property type="match status" value="1"/>
</dbReference>
<evidence type="ECO:0000256" key="3">
    <source>
        <dbReference type="ARBA" id="ARBA00022692"/>
    </source>
</evidence>
<feature type="transmembrane region" description="Helical" evidence="7">
    <location>
        <begin position="393"/>
        <end position="411"/>
    </location>
</feature>
<keyword evidence="5 7" id="KW-1133">Transmembrane helix</keyword>
<dbReference type="PANTHER" id="PTHR43495:SF5">
    <property type="entry name" value="GAMMA-AMINOBUTYRIC ACID PERMEASE"/>
    <property type="match status" value="1"/>
</dbReference>
<evidence type="ECO:0000313" key="9">
    <source>
        <dbReference type="EMBL" id="MDZ5610527.1"/>
    </source>
</evidence>
<sequence>MTCHDSENQIEEQKDLKWWQLSLIGIGCTIGTGFFLGSSIGIKLGGLSIVFMLILAGFTTYIVFEALAKMTIADPQKGSFRTYSRKAFGHWAGFCHGWTYWSSELLIMGSQLSALGIFSRYWFPNIPLWIFISIYGIAALMVIFIGIKAFERLENWIAIIKVIAIIGFIIIAIMIIFGLIHGGFHKPQFPKNIKELSPKGLQGSWSSLIYAFYAFGGIEIMGLMATRLKEPKDSTKSGKVMLLLLTIIYILSIGLAIIMVPLHYFNMKESPFVVALQDYNLPYIPFVFNVILILAGFSTLVGSLFAVNSVLINLAEEGDAPALFAKKGKRNISFPALILIVIGLGASIITALLLPKSIYEYITTAASLMLLYTWVLILLSFRKLMNPKGWEQLKSIIGLMIIVLAISGTIFQKTIRFGFMVSFLFLGIIIGVTIIMHFLWKKKETV</sequence>
<gene>
    <name evidence="9" type="ORF">U2I54_26825</name>
</gene>
<keyword evidence="4" id="KW-0029">Amino-acid transport</keyword>